<dbReference type="Proteomes" id="UP001575181">
    <property type="component" value="Unassembled WGS sequence"/>
</dbReference>
<proteinExistence type="inferred from homology"/>
<protein>
    <submittedName>
        <fullName evidence="4">Hydrogenase expression/formation protein</fullName>
    </submittedName>
</protein>
<dbReference type="Gene3D" id="3.30.1370.140">
    <property type="entry name" value="HupH hydrogenase expression protein, C-terminal domain"/>
    <property type="match status" value="2"/>
</dbReference>
<evidence type="ECO:0000313" key="5">
    <source>
        <dbReference type="Proteomes" id="UP001575181"/>
    </source>
</evidence>
<feature type="region of interest" description="Disordered" evidence="2">
    <location>
        <begin position="1"/>
        <end position="23"/>
    </location>
</feature>
<evidence type="ECO:0000256" key="2">
    <source>
        <dbReference type="SAM" id="MobiDB-lite"/>
    </source>
</evidence>
<sequence length="281" mass="30981">MRLEDISIVPNGGGDSGEDPEPEYTVMPDDMATYMPPDLTDWEGAVHTFPEAVARLQRIQAEADFHTVGSASAGIELEDLDDRSRQLVNDVLGEGEVSIRIDGGETWQIQEAVMAGIWRLRRLDPDGTVAADRVEVGAIPEVVTRAMLLETAAGVHEEPAEPEAVNARALRVELAHHVAAFEPEQEAHVINLTLLPMTEADQADLERIGRGPVTMLSRGYGNCRITATAVRNLWRVQYFNSTDQLILDTLEVVRVPKVAQAAQEDIDESAVRLREMLEQLQ</sequence>
<evidence type="ECO:0000256" key="1">
    <source>
        <dbReference type="ARBA" id="ARBA00010832"/>
    </source>
</evidence>
<dbReference type="RefSeq" id="WP_373656383.1">
    <property type="nucleotide sequence ID" value="NZ_JBGUAW010000008.1"/>
</dbReference>
<organism evidence="4 5">
    <name type="scientific">Thiohalorhabdus methylotrophus</name>
    <dbReference type="NCBI Taxonomy" id="3242694"/>
    <lineage>
        <taxon>Bacteria</taxon>
        <taxon>Pseudomonadati</taxon>
        <taxon>Pseudomonadota</taxon>
        <taxon>Gammaproteobacteria</taxon>
        <taxon>Thiohalorhabdales</taxon>
        <taxon>Thiohalorhabdaceae</taxon>
        <taxon>Thiohalorhabdus</taxon>
    </lineage>
</organism>
<accession>A0ABV4TWV2</accession>
<feature type="domain" description="HupH hydrogenase expression protein C-terminal" evidence="3">
    <location>
        <begin position="165"/>
        <end position="279"/>
    </location>
</feature>
<evidence type="ECO:0000259" key="3">
    <source>
        <dbReference type="Pfam" id="PF04809"/>
    </source>
</evidence>
<reference evidence="4 5" key="1">
    <citation type="submission" date="2024-08" db="EMBL/GenBank/DDBJ databases">
        <title>Whole-genome sequencing of halo(alkali)philic microorganisms from hypersaline lakes.</title>
        <authorList>
            <person name="Sorokin D.Y."/>
            <person name="Merkel A.Y."/>
            <person name="Messina E."/>
            <person name="Yakimov M."/>
        </authorList>
    </citation>
    <scope>NUCLEOTIDE SEQUENCE [LARGE SCALE GENOMIC DNA]</scope>
    <source>
        <strain evidence="4 5">Cl-TMA</strain>
    </source>
</reference>
<evidence type="ECO:0000313" key="4">
    <source>
        <dbReference type="EMBL" id="MFA9461599.1"/>
    </source>
</evidence>
<comment type="similarity">
    <text evidence="1">Belongs to the HupH/HyaF family.</text>
</comment>
<dbReference type="Pfam" id="PF04809">
    <property type="entry name" value="HupH_C"/>
    <property type="match status" value="2"/>
</dbReference>
<dbReference type="EMBL" id="JBGUAW010000008">
    <property type="protein sequence ID" value="MFA9461599.1"/>
    <property type="molecule type" value="Genomic_DNA"/>
</dbReference>
<feature type="domain" description="HupH hydrogenase expression protein C-terminal" evidence="3">
    <location>
        <begin position="56"/>
        <end position="145"/>
    </location>
</feature>
<dbReference type="InterPro" id="IPR006894">
    <property type="entry name" value="HupH_Hydgase_express_prot_C"/>
</dbReference>
<gene>
    <name evidence="4" type="ORF">ACERLL_12275</name>
</gene>
<comment type="caution">
    <text evidence="4">The sequence shown here is derived from an EMBL/GenBank/DDBJ whole genome shotgun (WGS) entry which is preliminary data.</text>
</comment>
<name>A0ABV4TWV2_9GAMM</name>
<keyword evidence="5" id="KW-1185">Reference proteome</keyword>
<dbReference type="InterPro" id="IPR038527">
    <property type="entry name" value="HupH_C_sf"/>
</dbReference>